<sequence>MEQEQSCGPIKSRLTSLVKVLVPHSFYYSRLAPMQYLQELRADLVLLSDTSPKYQSKMVLFLYFWRYVSKAKHTPFAFSRLPTHRGNQEMYTYFQKEWERKKFLFLFDSHSFLEDWAAFNTS</sequence>
<proteinExistence type="predicted"/>
<accession>A0AAV4N3M3</accession>
<evidence type="ECO:0000313" key="1">
    <source>
        <dbReference type="EMBL" id="GIX79329.1"/>
    </source>
</evidence>
<evidence type="ECO:0008006" key="3">
    <source>
        <dbReference type="Google" id="ProtNLM"/>
    </source>
</evidence>
<dbReference type="EMBL" id="BPLR01020481">
    <property type="protein sequence ID" value="GIX79329.1"/>
    <property type="molecule type" value="Genomic_DNA"/>
</dbReference>
<keyword evidence="2" id="KW-1185">Reference proteome</keyword>
<dbReference type="AlphaFoldDB" id="A0AAV4N3M3"/>
<comment type="caution">
    <text evidence="1">The sequence shown here is derived from an EMBL/GenBank/DDBJ whole genome shotgun (WGS) entry which is preliminary data.</text>
</comment>
<dbReference type="Proteomes" id="UP001054945">
    <property type="component" value="Unassembled WGS sequence"/>
</dbReference>
<name>A0AAV4N3M3_CAEEX</name>
<organism evidence="1 2">
    <name type="scientific">Caerostris extrusa</name>
    <name type="common">Bark spider</name>
    <name type="synonym">Caerostris bankana</name>
    <dbReference type="NCBI Taxonomy" id="172846"/>
    <lineage>
        <taxon>Eukaryota</taxon>
        <taxon>Metazoa</taxon>
        <taxon>Ecdysozoa</taxon>
        <taxon>Arthropoda</taxon>
        <taxon>Chelicerata</taxon>
        <taxon>Arachnida</taxon>
        <taxon>Araneae</taxon>
        <taxon>Araneomorphae</taxon>
        <taxon>Entelegynae</taxon>
        <taxon>Araneoidea</taxon>
        <taxon>Araneidae</taxon>
        <taxon>Caerostris</taxon>
    </lineage>
</organism>
<gene>
    <name evidence="1" type="ORF">CEXT_43451</name>
</gene>
<reference evidence="1 2" key="1">
    <citation type="submission" date="2021-06" db="EMBL/GenBank/DDBJ databases">
        <title>Caerostris extrusa draft genome.</title>
        <authorList>
            <person name="Kono N."/>
            <person name="Arakawa K."/>
        </authorList>
    </citation>
    <scope>NUCLEOTIDE SEQUENCE [LARGE SCALE GENOMIC DNA]</scope>
</reference>
<evidence type="ECO:0000313" key="2">
    <source>
        <dbReference type="Proteomes" id="UP001054945"/>
    </source>
</evidence>
<protein>
    <recommendedName>
        <fullName evidence="3">Maturase K</fullName>
    </recommendedName>
</protein>